<feature type="chain" id="PRO_5012067708" description="Secreted protein" evidence="2">
    <location>
        <begin position="16"/>
        <end position="93"/>
    </location>
</feature>
<protein>
    <recommendedName>
        <fullName evidence="4">Secreted protein</fullName>
    </recommendedName>
</protein>
<keyword evidence="1" id="KW-1133">Transmembrane helix</keyword>
<evidence type="ECO:0008006" key="4">
    <source>
        <dbReference type="Google" id="ProtNLM"/>
    </source>
</evidence>
<accession>B4FYS3</accession>
<evidence type="ECO:0000256" key="1">
    <source>
        <dbReference type="SAM" id="Phobius"/>
    </source>
</evidence>
<reference evidence="3" key="1">
    <citation type="journal article" date="2009" name="PLoS Genet.">
        <title>Sequencing, mapping, and analysis of 27,455 maize full-length cDNAs.</title>
        <authorList>
            <person name="Soderlund C."/>
            <person name="Descour A."/>
            <person name="Kudrna D."/>
            <person name="Bomhoff M."/>
            <person name="Boyd L."/>
            <person name="Currie J."/>
            <person name="Angelova A."/>
            <person name="Collura K."/>
            <person name="Wissotski M."/>
            <person name="Ashley E."/>
            <person name="Morrow D."/>
            <person name="Fernandes J."/>
            <person name="Walbot V."/>
            <person name="Yu Y."/>
        </authorList>
    </citation>
    <scope>NUCLEOTIDE SEQUENCE</scope>
    <source>
        <strain evidence="3">B73</strain>
    </source>
</reference>
<keyword evidence="1" id="KW-0812">Transmembrane</keyword>
<dbReference type="EMBL" id="BT042261">
    <property type="protein sequence ID" value="ACF87266.1"/>
    <property type="molecule type" value="mRNA"/>
</dbReference>
<keyword evidence="1" id="KW-0472">Membrane</keyword>
<dbReference type="PROSITE" id="PS51257">
    <property type="entry name" value="PROKAR_LIPOPROTEIN"/>
    <property type="match status" value="1"/>
</dbReference>
<proteinExistence type="evidence at transcript level"/>
<keyword evidence="2" id="KW-0732">Signal</keyword>
<evidence type="ECO:0000256" key="2">
    <source>
        <dbReference type="SAM" id="SignalP"/>
    </source>
</evidence>
<evidence type="ECO:0000313" key="3">
    <source>
        <dbReference type="EMBL" id="ACF87266.1"/>
    </source>
</evidence>
<organism evidence="3">
    <name type="scientific">Zea mays</name>
    <name type="common">Maize</name>
    <dbReference type="NCBI Taxonomy" id="4577"/>
    <lineage>
        <taxon>Eukaryota</taxon>
        <taxon>Viridiplantae</taxon>
        <taxon>Streptophyta</taxon>
        <taxon>Embryophyta</taxon>
        <taxon>Tracheophyta</taxon>
        <taxon>Spermatophyta</taxon>
        <taxon>Magnoliopsida</taxon>
        <taxon>Liliopsida</taxon>
        <taxon>Poales</taxon>
        <taxon>Poaceae</taxon>
        <taxon>PACMAD clade</taxon>
        <taxon>Panicoideae</taxon>
        <taxon>Andropogonodae</taxon>
        <taxon>Andropogoneae</taxon>
        <taxon>Tripsacinae</taxon>
        <taxon>Zea</taxon>
    </lineage>
</organism>
<dbReference type="HOGENOM" id="CLU_2402902_0_0_1"/>
<feature type="transmembrane region" description="Helical" evidence="1">
    <location>
        <begin position="69"/>
        <end position="92"/>
    </location>
</feature>
<dbReference type="AlphaFoldDB" id="B4FYS3"/>
<feature type="signal peptide" evidence="2">
    <location>
        <begin position="1"/>
        <end position="15"/>
    </location>
</feature>
<name>B4FYS3_MAIZE</name>
<sequence length="93" mass="10678">MRVEFSLIWLPVVGSCRILMWKGELVVAPPPPRTWLLLIPALELGNRAQTLGLESDCGYRYDKYARSKLFLYVVGSQMPRADLFVCLLLMLMF</sequence>